<dbReference type="EMBL" id="CP032096">
    <property type="protein sequence ID" value="QBZ82403.1"/>
    <property type="molecule type" value="Genomic_DNA"/>
</dbReference>
<keyword evidence="2" id="KW-1185">Reference proteome</keyword>
<name>A0A4P7NXD4_9GAMM</name>
<accession>A0A4P7NXD4</accession>
<evidence type="ECO:0000313" key="2">
    <source>
        <dbReference type="Proteomes" id="UP000296201"/>
    </source>
</evidence>
<sequence>MKNSIVAKIPFHFKGQAFEPSSRIDLDDWARRGDEALPDLVKIIAQENQIGSYSYELEVMEVSEVVFESPTGSAENFWSPEMGTFDFNGFKQYWLAEQAFTQLNQISENILGASLEENSKLHQALMQAFLAGKDS</sequence>
<dbReference type="Proteomes" id="UP000296201">
    <property type="component" value="Chromosome"/>
</dbReference>
<proteinExistence type="predicted"/>
<gene>
    <name evidence="1" type="ORF">GHNINEIG_00433</name>
</gene>
<dbReference type="RefSeq" id="WP_135795114.1">
    <property type="nucleotide sequence ID" value="NZ_CP032096.1"/>
</dbReference>
<dbReference type="OrthoDB" id="5612448at2"/>
<evidence type="ECO:0000313" key="1">
    <source>
        <dbReference type="EMBL" id="QBZ82403.1"/>
    </source>
</evidence>
<dbReference type="AlphaFoldDB" id="A0A4P7NXD4"/>
<organism evidence="1 2">
    <name type="scientific">Hydrogenovibrio crunogenus</name>
    <dbReference type="NCBI Taxonomy" id="39765"/>
    <lineage>
        <taxon>Bacteria</taxon>
        <taxon>Pseudomonadati</taxon>
        <taxon>Pseudomonadota</taxon>
        <taxon>Gammaproteobacteria</taxon>
        <taxon>Thiotrichales</taxon>
        <taxon>Piscirickettsiaceae</taxon>
        <taxon>Hydrogenovibrio</taxon>
    </lineage>
</organism>
<protein>
    <submittedName>
        <fullName evidence="1">Uncharacterized protein</fullName>
    </submittedName>
</protein>
<reference evidence="1 2" key="1">
    <citation type="submission" date="2018-08" db="EMBL/GenBank/DDBJ databases">
        <title>Horizontal acquisition of hydrogen conversion ability and other habitat adaptations in Hydrogenovibrio crunogenus strains.</title>
        <authorList>
            <person name="Gonnella G."/>
            <person name="Adam N."/>
            <person name="Perner M."/>
        </authorList>
    </citation>
    <scope>NUCLEOTIDE SEQUENCE [LARGE SCALE GENOMIC DNA]</scope>
    <source>
        <strain evidence="1 2">SP-41</strain>
    </source>
</reference>